<sequence>MDTSTEAASTPDKHKPRRPRREPSSHTGDFITVKRQLGKGHNATVYLIQYNSDPTPRAMKKILRNNRRTQNMNRLRANNPGRAPLPRTADTSALVDRFGTEEAKIRREIAIMKKCDHPNIIKFYSYIDDQTSASICLIMEYMEGGELQWQSHDNPGEPYLSMNQTQRCMRDVVLGLEYLHGQGIVHRDIKPSNIMWTADRSQVKIGDFGVAHLTKPDDDFVDLEGPRHAGTPSFLAPEIAPGGELPMPDVTPAVDLWSLGVTLYCMLFASLPFAPAEAATNAGPVAAEASLYRAIREDAWLPKNTMCANRAPVKPRDREKGGVLHLLGKLLEKDPARRYGIAQVKASIDVLHWPSSSSPPRAPSPLGPPSPTLTAHQDNAVWLLQGVQRRQEWITGTTPRIVVSEADEANAILEPRFKWNTIRKQFGIGRRLGNIFRPRPTQHIMASEPVDQLTRKDNDERWKGKGKAKDKSRSVDVGRGLGRRGSGSGSGSVSALALTPLSASPGSASDSSPPARRGAARIFHWPGRTASPASSKRRVTLLPAAGRHSVEALGSAPMVPLQGGLLGTDQRTSSMTNARDGVSGGLDADWDGVEGAAVGMIAVPRAAVVRQEESEASGSSYGSGGRVVVEDERDVYDDEECGEEEEDEDDDDGPRGDVYSDDDDDEESAPITIRTSRSPQRATRFIHGPPPESDSEEEGPPPHGQNHGL</sequence>
<feature type="compositionally biased region" description="Acidic residues" evidence="2">
    <location>
        <begin position="631"/>
        <end position="652"/>
    </location>
</feature>
<dbReference type="InterPro" id="IPR000719">
    <property type="entry name" value="Prot_kinase_dom"/>
</dbReference>
<dbReference type="EMBL" id="JARKIF010000027">
    <property type="protein sequence ID" value="KAJ7614109.1"/>
    <property type="molecule type" value="Genomic_DNA"/>
</dbReference>
<feature type="domain" description="Protein kinase" evidence="3">
    <location>
        <begin position="31"/>
        <end position="351"/>
    </location>
</feature>
<dbReference type="SUPFAM" id="SSF56112">
    <property type="entry name" value="Protein kinase-like (PK-like)"/>
    <property type="match status" value="1"/>
</dbReference>
<keyword evidence="1" id="KW-0547">Nucleotide-binding</keyword>
<feature type="compositionally biased region" description="Basic and acidic residues" evidence="2">
    <location>
        <begin position="453"/>
        <end position="476"/>
    </location>
</feature>
<evidence type="ECO:0000256" key="2">
    <source>
        <dbReference type="SAM" id="MobiDB-lite"/>
    </source>
</evidence>
<dbReference type="PROSITE" id="PS00107">
    <property type="entry name" value="PROTEIN_KINASE_ATP"/>
    <property type="match status" value="1"/>
</dbReference>
<feature type="region of interest" description="Disordered" evidence="2">
    <location>
        <begin position="354"/>
        <end position="374"/>
    </location>
</feature>
<dbReference type="SMART" id="SM00220">
    <property type="entry name" value="S_TKc"/>
    <property type="match status" value="1"/>
</dbReference>
<dbReference type="Proteomes" id="UP001221142">
    <property type="component" value="Unassembled WGS sequence"/>
</dbReference>
<dbReference type="Pfam" id="PF00069">
    <property type="entry name" value="Pkinase"/>
    <property type="match status" value="1"/>
</dbReference>
<feature type="compositionally biased region" description="Pro residues" evidence="2">
    <location>
        <begin position="360"/>
        <end position="371"/>
    </location>
</feature>
<evidence type="ECO:0000256" key="1">
    <source>
        <dbReference type="PROSITE-ProRule" id="PRU10141"/>
    </source>
</evidence>
<keyword evidence="5" id="KW-1185">Reference proteome</keyword>
<keyword evidence="4" id="KW-0418">Kinase</keyword>
<evidence type="ECO:0000313" key="5">
    <source>
        <dbReference type="Proteomes" id="UP001221142"/>
    </source>
</evidence>
<dbReference type="InterPro" id="IPR011009">
    <property type="entry name" value="Kinase-like_dom_sf"/>
</dbReference>
<dbReference type="GO" id="GO:0005524">
    <property type="term" value="F:ATP binding"/>
    <property type="evidence" value="ECO:0007669"/>
    <property type="project" value="UniProtKB-UniRule"/>
</dbReference>
<keyword evidence="1" id="KW-0067">ATP-binding</keyword>
<dbReference type="AlphaFoldDB" id="A0AAD7B8P6"/>
<keyword evidence="4" id="KW-0808">Transferase</keyword>
<comment type="caution">
    <text evidence="4">The sequence shown here is derived from an EMBL/GenBank/DDBJ whole genome shotgun (WGS) entry which is preliminary data.</text>
</comment>
<name>A0AAD7B8P6_9AGAR</name>
<dbReference type="InterPro" id="IPR017441">
    <property type="entry name" value="Protein_kinase_ATP_BS"/>
</dbReference>
<evidence type="ECO:0000259" key="3">
    <source>
        <dbReference type="PROSITE" id="PS50011"/>
    </source>
</evidence>
<feature type="compositionally biased region" description="Gly residues" evidence="2">
    <location>
        <begin position="479"/>
        <end position="490"/>
    </location>
</feature>
<accession>A0AAD7B8P6</accession>
<protein>
    <submittedName>
        <fullName evidence="4">Kinase-like domain-containing protein</fullName>
    </submittedName>
</protein>
<feature type="region of interest" description="Disordered" evidence="2">
    <location>
        <begin position="611"/>
        <end position="709"/>
    </location>
</feature>
<dbReference type="PANTHER" id="PTHR24347">
    <property type="entry name" value="SERINE/THREONINE-PROTEIN KINASE"/>
    <property type="match status" value="1"/>
</dbReference>
<dbReference type="GO" id="GO:0004672">
    <property type="term" value="F:protein kinase activity"/>
    <property type="evidence" value="ECO:0007669"/>
    <property type="project" value="InterPro"/>
</dbReference>
<feature type="region of interest" description="Disordered" evidence="2">
    <location>
        <begin position="439"/>
        <end position="493"/>
    </location>
</feature>
<dbReference type="PROSITE" id="PS50011">
    <property type="entry name" value="PROTEIN_KINASE_DOM"/>
    <property type="match status" value="1"/>
</dbReference>
<reference evidence="4" key="1">
    <citation type="submission" date="2023-03" db="EMBL/GenBank/DDBJ databases">
        <title>Massive genome expansion in bonnet fungi (Mycena s.s.) driven by repeated elements and novel gene families across ecological guilds.</title>
        <authorList>
            <consortium name="Lawrence Berkeley National Laboratory"/>
            <person name="Harder C.B."/>
            <person name="Miyauchi S."/>
            <person name="Viragh M."/>
            <person name="Kuo A."/>
            <person name="Thoen E."/>
            <person name="Andreopoulos B."/>
            <person name="Lu D."/>
            <person name="Skrede I."/>
            <person name="Drula E."/>
            <person name="Henrissat B."/>
            <person name="Morin E."/>
            <person name="Kohler A."/>
            <person name="Barry K."/>
            <person name="LaButti K."/>
            <person name="Morin E."/>
            <person name="Salamov A."/>
            <person name="Lipzen A."/>
            <person name="Mereny Z."/>
            <person name="Hegedus B."/>
            <person name="Baldrian P."/>
            <person name="Stursova M."/>
            <person name="Weitz H."/>
            <person name="Taylor A."/>
            <person name="Grigoriev I.V."/>
            <person name="Nagy L.G."/>
            <person name="Martin F."/>
            <person name="Kauserud H."/>
        </authorList>
    </citation>
    <scope>NUCLEOTIDE SEQUENCE</scope>
    <source>
        <strain evidence="4">9284</strain>
    </source>
</reference>
<proteinExistence type="predicted"/>
<gene>
    <name evidence="4" type="ORF">FB45DRAFT_1064925</name>
</gene>
<dbReference type="CDD" id="cd14008">
    <property type="entry name" value="STKc_LKB1_CaMKK"/>
    <property type="match status" value="1"/>
</dbReference>
<feature type="region of interest" description="Disordered" evidence="2">
    <location>
        <begin position="1"/>
        <end position="29"/>
    </location>
</feature>
<organism evidence="4 5">
    <name type="scientific">Roridomyces roridus</name>
    <dbReference type="NCBI Taxonomy" id="1738132"/>
    <lineage>
        <taxon>Eukaryota</taxon>
        <taxon>Fungi</taxon>
        <taxon>Dikarya</taxon>
        <taxon>Basidiomycota</taxon>
        <taxon>Agaricomycotina</taxon>
        <taxon>Agaricomycetes</taxon>
        <taxon>Agaricomycetidae</taxon>
        <taxon>Agaricales</taxon>
        <taxon>Marasmiineae</taxon>
        <taxon>Mycenaceae</taxon>
        <taxon>Roridomyces</taxon>
    </lineage>
</organism>
<dbReference type="Gene3D" id="1.10.510.10">
    <property type="entry name" value="Transferase(Phosphotransferase) domain 1"/>
    <property type="match status" value="1"/>
</dbReference>
<evidence type="ECO:0000313" key="4">
    <source>
        <dbReference type="EMBL" id="KAJ7614109.1"/>
    </source>
</evidence>
<feature type="compositionally biased region" description="Acidic residues" evidence="2">
    <location>
        <begin position="659"/>
        <end position="668"/>
    </location>
</feature>
<feature type="binding site" evidence="1">
    <location>
        <position position="60"/>
    </location>
    <ligand>
        <name>ATP</name>
        <dbReference type="ChEBI" id="CHEBI:30616"/>
    </ligand>
</feature>
<dbReference type="Gene3D" id="3.30.200.20">
    <property type="entry name" value="Phosphorylase Kinase, domain 1"/>
    <property type="match status" value="1"/>
</dbReference>